<dbReference type="AlphaFoldDB" id="A0A923E9S1"/>
<dbReference type="SUPFAM" id="SSF50685">
    <property type="entry name" value="Barwin-like endoglucanases"/>
    <property type="match status" value="1"/>
</dbReference>
<dbReference type="InterPro" id="IPR010611">
    <property type="entry name" value="3D_dom"/>
</dbReference>
<evidence type="ECO:0000313" key="4">
    <source>
        <dbReference type="Proteomes" id="UP000563151"/>
    </source>
</evidence>
<dbReference type="PANTHER" id="PTHR39160">
    <property type="entry name" value="CELL WALL-BINDING PROTEIN YOCH"/>
    <property type="match status" value="1"/>
</dbReference>
<name>A0A923E9S1_CLOTT</name>
<dbReference type="EMBL" id="JAAZWO010000008">
    <property type="protein sequence ID" value="MBC2397852.1"/>
    <property type="molecule type" value="Genomic_DNA"/>
</dbReference>
<evidence type="ECO:0000259" key="2">
    <source>
        <dbReference type="PROSITE" id="PS51109"/>
    </source>
</evidence>
<dbReference type="SMART" id="SM01208">
    <property type="entry name" value="G5"/>
    <property type="match status" value="1"/>
</dbReference>
<dbReference type="Gene3D" id="2.40.40.10">
    <property type="entry name" value="RlpA-like domain"/>
    <property type="match status" value="1"/>
</dbReference>
<reference evidence="3 4" key="1">
    <citation type="submission" date="2020-04" db="EMBL/GenBank/DDBJ databases">
        <title>Genomic insights into acetone-butanol-ethanol (ABE) fermentation by sequencing solventogenic clostridia strains.</title>
        <authorList>
            <person name="Brown S."/>
        </authorList>
    </citation>
    <scope>NUCLEOTIDE SEQUENCE [LARGE SCALE GENOMIC DNA]</scope>
    <source>
        <strain evidence="3 4">DJ011</strain>
    </source>
</reference>
<protein>
    <submittedName>
        <fullName evidence="3">DUF348 domain-containing protein</fullName>
    </submittedName>
</protein>
<evidence type="ECO:0000313" key="3">
    <source>
        <dbReference type="EMBL" id="MBC2397852.1"/>
    </source>
</evidence>
<comment type="caution">
    <text evidence="3">The sequence shown here is derived from an EMBL/GenBank/DDBJ whole genome shotgun (WGS) entry which is preliminary data.</text>
</comment>
<dbReference type="GO" id="GO:0019867">
    <property type="term" value="C:outer membrane"/>
    <property type="evidence" value="ECO:0007669"/>
    <property type="project" value="InterPro"/>
</dbReference>
<dbReference type="GO" id="GO:0004553">
    <property type="term" value="F:hydrolase activity, hydrolyzing O-glycosyl compounds"/>
    <property type="evidence" value="ECO:0007669"/>
    <property type="project" value="InterPro"/>
</dbReference>
<dbReference type="Proteomes" id="UP000563151">
    <property type="component" value="Unassembled WGS sequence"/>
</dbReference>
<dbReference type="Pfam" id="PF03990">
    <property type="entry name" value="DUF348"/>
    <property type="match status" value="2"/>
</dbReference>
<accession>A0A923E9S1</accession>
<dbReference type="PANTHER" id="PTHR39160:SF4">
    <property type="entry name" value="RESUSCITATION-PROMOTING FACTOR RPFB"/>
    <property type="match status" value="1"/>
</dbReference>
<dbReference type="InterPro" id="IPR007137">
    <property type="entry name" value="DUF348"/>
</dbReference>
<feature type="domain" description="G5" evidence="2">
    <location>
        <begin position="140"/>
        <end position="220"/>
    </location>
</feature>
<dbReference type="Gene3D" id="2.20.230.10">
    <property type="entry name" value="Resuscitation-promoting factor rpfb"/>
    <property type="match status" value="1"/>
</dbReference>
<gene>
    <name evidence="3" type="ORF">HGG79_08700</name>
</gene>
<dbReference type="InterPro" id="IPR036908">
    <property type="entry name" value="RlpA-like_sf"/>
</dbReference>
<dbReference type="CDD" id="cd22786">
    <property type="entry name" value="DPBB_YuiC-like"/>
    <property type="match status" value="1"/>
</dbReference>
<dbReference type="InterPro" id="IPR011098">
    <property type="entry name" value="G5_dom"/>
</dbReference>
<dbReference type="Pfam" id="PF07501">
    <property type="entry name" value="G5"/>
    <property type="match status" value="1"/>
</dbReference>
<sequence>MKNKVKRSASQLVLASIILLLIIFVYSARKTITVIIDGKEKKIVTYQKTVGEALKKEHIELGLKDKIDKDLKTNLSKNDTINIRKAVDVKLFADNKELSIKSAEQDVRSLLDAEKIVLKAEDKISPSLETKLSKGMDVKIIRVATKTISSSAPIAFNTIVKNDNDLLKSRKKVLQQGSTGEKQITTNVVYENGKEVSRKVIKEVVVKKPKDKIIAQGTLTPMYASRGTASFANSNVIRAKATAYWAVNGVGSTYTASGRKAVRNPNGYSTVAVDPRVIPLGTKLYIEGYGYAIAADEGTGVKGNFVDVFFDTYKEACNWGLKYVNVYIVK</sequence>
<dbReference type="RefSeq" id="WP_035148921.1">
    <property type="nucleotide sequence ID" value="NZ_JAAZWO010000008.1"/>
</dbReference>
<organism evidence="3 4">
    <name type="scientific">Clostridium tetanomorphum</name>
    <dbReference type="NCBI Taxonomy" id="1553"/>
    <lineage>
        <taxon>Bacteria</taxon>
        <taxon>Bacillati</taxon>
        <taxon>Bacillota</taxon>
        <taxon>Clostridia</taxon>
        <taxon>Eubacteriales</taxon>
        <taxon>Clostridiaceae</taxon>
        <taxon>Clostridium</taxon>
    </lineage>
</organism>
<dbReference type="InterPro" id="IPR051933">
    <property type="entry name" value="Resuscitation_pf_RpfB"/>
</dbReference>
<dbReference type="PROSITE" id="PS51109">
    <property type="entry name" value="G5"/>
    <property type="match status" value="1"/>
</dbReference>
<dbReference type="Pfam" id="PF06725">
    <property type="entry name" value="3D"/>
    <property type="match status" value="1"/>
</dbReference>
<proteinExistence type="predicted"/>
<keyword evidence="4" id="KW-1185">Reference proteome</keyword>
<dbReference type="GO" id="GO:0009254">
    <property type="term" value="P:peptidoglycan turnover"/>
    <property type="evidence" value="ECO:0007669"/>
    <property type="project" value="InterPro"/>
</dbReference>
<evidence type="ECO:0000256" key="1">
    <source>
        <dbReference type="ARBA" id="ARBA00022729"/>
    </source>
</evidence>
<keyword evidence="1" id="KW-0732">Signal</keyword>